<evidence type="ECO:0000256" key="3">
    <source>
        <dbReference type="ARBA" id="ARBA00022679"/>
    </source>
</evidence>
<dbReference type="GO" id="GO:0005634">
    <property type="term" value="C:nucleus"/>
    <property type="evidence" value="ECO:0007669"/>
    <property type="project" value="UniProtKB-SubCell"/>
</dbReference>
<keyword evidence="6 12" id="KW-0862">Zinc</keyword>
<evidence type="ECO:0000256" key="10">
    <source>
        <dbReference type="ARBA" id="ARBA00023242"/>
    </source>
</evidence>
<comment type="catalytic activity">
    <reaction evidence="11">
        <text>L-lysyl-[protein] + acetyl-CoA = N(6)-acetyl-L-lysyl-[protein] + CoA + H(+)</text>
        <dbReference type="Rhea" id="RHEA:45948"/>
        <dbReference type="Rhea" id="RHEA-COMP:9752"/>
        <dbReference type="Rhea" id="RHEA-COMP:10731"/>
        <dbReference type="ChEBI" id="CHEBI:15378"/>
        <dbReference type="ChEBI" id="CHEBI:29969"/>
        <dbReference type="ChEBI" id="CHEBI:57287"/>
        <dbReference type="ChEBI" id="CHEBI:57288"/>
        <dbReference type="ChEBI" id="CHEBI:61930"/>
        <dbReference type="EC" id="2.3.1.48"/>
    </reaction>
</comment>
<dbReference type="Gene3D" id="1.20.1020.10">
    <property type="entry name" value="TAZ domain"/>
    <property type="match status" value="1"/>
</dbReference>
<keyword evidence="9" id="KW-0804">Transcription</keyword>
<evidence type="ECO:0000256" key="6">
    <source>
        <dbReference type="ARBA" id="ARBA00022833"/>
    </source>
</evidence>
<dbReference type="WBParaSite" id="Csp11.Scaffold628.g7074.t1">
    <property type="protein sequence ID" value="Csp11.Scaffold628.g7074.t1"/>
    <property type="gene ID" value="Csp11.Scaffold628.g7074"/>
</dbReference>
<evidence type="ECO:0000256" key="12">
    <source>
        <dbReference type="PROSITE-ProRule" id="PRU00203"/>
    </source>
</evidence>
<evidence type="ECO:0000256" key="4">
    <source>
        <dbReference type="ARBA" id="ARBA00022723"/>
    </source>
</evidence>
<keyword evidence="10" id="KW-0539">Nucleus</keyword>
<dbReference type="InterPro" id="IPR035898">
    <property type="entry name" value="TAZ_dom_sf"/>
</dbReference>
<keyword evidence="4 12" id="KW-0479">Metal-binding</keyword>
<dbReference type="Pfam" id="PF02135">
    <property type="entry name" value="zf-TAZ"/>
    <property type="match status" value="1"/>
</dbReference>
<evidence type="ECO:0000259" key="13">
    <source>
        <dbReference type="PROSITE" id="PS50134"/>
    </source>
</evidence>
<dbReference type="EC" id="2.3.1.48" evidence="2"/>
<protein>
    <recommendedName>
        <fullName evidence="2">histone acetyltransferase</fullName>
        <ecNumber evidence="2">2.3.1.48</ecNumber>
    </recommendedName>
</protein>
<evidence type="ECO:0000313" key="15">
    <source>
        <dbReference type="WBParaSite" id="Csp11.Scaffold628.g7074.t1"/>
    </source>
</evidence>
<dbReference type="AlphaFoldDB" id="A0A1I7TLE2"/>
<dbReference type="GO" id="GO:0031490">
    <property type="term" value="F:chromatin DNA binding"/>
    <property type="evidence" value="ECO:0007669"/>
    <property type="project" value="TreeGrafter"/>
</dbReference>
<dbReference type="GO" id="GO:0004402">
    <property type="term" value="F:histone acetyltransferase activity"/>
    <property type="evidence" value="ECO:0007669"/>
    <property type="project" value="InterPro"/>
</dbReference>
<dbReference type="STRING" id="1561998.A0A1I7TLE2"/>
<evidence type="ECO:0000256" key="7">
    <source>
        <dbReference type="ARBA" id="ARBA00022853"/>
    </source>
</evidence>
<dbReference type="SUPFAM" id="SSF57933">
    <property type="entry name" value="TAZ domain"/>
    <property type="match status" value="1"/>
</dbReference>
<evidence type="ECO:0000256" key="8">
    <source>
        <dbReference type="ARBA" id="ARBA00023015"/>
    </source>
</evidence>
<keyword evidence="14" id="KW-1185">Reference proteome</keyword>
<dbReference type="GO" id="GO:0008270">
    <property type="term" value="F:zinc ion binding"/>
    <property type="evidence" value="ECO:0007669"/>
    <property type="project" value="UniProtKB-KW"/>
</dbReference>
<feature type="zinc finger region" description="TAZ-type" evidence="12">
    <location>
        <begin position="12"/>
        <end position="107"/>
    </location>
</feature>
<evidence type="ECO:0000256" key="9">
    <source>
        <dbReference type="ARBA" id="ARBA00023163"/>
    </source>
</evidence>
<name>A0A1I7TLE2_9PELO</name>
<dbReference type="InterPro" id="IPR013178">
    <property type="entry name" value="Histone_AcTrfase_Rtt109/CBP"/>
</dbReference>
<evidence type="ECO:0000256" key="11">
    <source>
        <dbReference type="ARBA" id="ARBA00048017"/>
    </source>
</evidence>
<dbReference type="GO" id="GO:0000123">
    <property type="term" value="C:histone acetyltransferase complex"/>
    <property type="evidence" value="ECO:0007669"/>
    <property type="project" value="TreeGrafter"/>
</dbReference>
<evidence type="ECO:0000313" key="14">
    <source>
        <dbReference type="Proteomes" id="UP000095282"/>
    </source>
</evidence>
<keyword evidence="3" id="KW-0808">Transferase</keyword>
<sequence>MLFDITHPSAWAPGVIEHVQNQLMLLIHANHCNKKDETNELNVLCGLPPRYPICNLPDCQKFKIVLNHMKGCQLGSVCKEQYCWSSKQIVTHWKACKNEKCALCSHLRSLQTKQTK</sequence>
<dbReference type="InterPro" id="IPR000197">
    <property type="entry name" value="Znf_TAZ"/>
</dbReference>
<keyword evidence="5 12" id="KW-0863">Zinc-finger</keyword>
<proteinExistence type="predicted"/>
<dbReference type="GO" id="GO:0045944">
    <property type="term" value="P:positive regulation of transcription by RNA polymerase II"/>
    <property type="evidence" value="ECO:0007669"/>
    <property type="project" value="TreeGrafter"/>
</dbReference>
<accession>A0A1I7TLE2</accession>
<feature type="domain" description="TAZ-type" evidence="13">
    <location>
        <begin position="12"/>
        <end position="107"/>
    </location>
</feature>
<evidence type="ECO:0000256" key="2">
    <source>
        <dbReference type="ARBA" id="ARBA00013184"/>
    </source>
</evidence>
<keyword evidence="8" id="KW-0805">Transcription regulation</keyword>
<reference evidence="15" key="1">
    <citation type="submission" date="2016-11" db="UniProtKB">
        <authorList>
            <consortium name="WormBaseParasite"/>
        </authorList>
    </citation>
    <scope>IDENTIFICATION</scope>
</reference>
<dbReference type="PANTHER" id="PTHR13808:SF1">
    <property type="entry name" value="HISTONE ACETYLTRANSFERASE"/>
    <property type="match status" value="1"/>
</dbReference>
<dbReference type="GO" id="GO:0005667">
    <property type="term" value="C:transcription regulator complex"/>
    <property type="evidence" value="ECO:0007669"/>
    <property type="project" value="TreeGrafter"/>
</dbReference>
<evidence type="ECO:0000256" key="1">
    <source>
        <dbReference type="ARBA" id="ARBA00004123"/>
    </source>
</evidence>
<organism evidence="14 15">
    <name type="scientific">Caenorhabditis tropicalis</name>
    <dbReference type="NCBI Taxonomy" id="1561998"/>
    <lineage>
        <taxon>Eukaryota</taxon>
        <taxon>Metazoa</taxon>
        <taxon>Ecdysozoa</taxon>
        <taxon>Nematoda</taxon>
        <taxon>Chromadorea</taxon>
        <taxon>Rhabditida</taxon>
        <taxon>Rhabditina</taxon>
        <taxon>Rhabditomorpha</taxon>
        <taxon>Rhabditoidea</taxon>
        <taxon>Rhabditidae</taxon>
        <taxon>Peloderinae</taxon>
        <taxon>Caenorhabditis</taxon>
    </lineage>
</organism>
<dbReference type="PROSITE" id="PS50134">
    <property type="entry name" value="ZF_TAZ"/>
    <property type="match status" value="1"/>
</dbReference>
<keyword evidence="7" id="KW-0156">Chromatin regulator</keyword>
<dbReference type="GO" id="GO:0003713">
    <property type="term" value="F:transcription coactivator activity"/>
    <property type="evidence" value="ECO:0007669"/>
    <property type="project" value="TreeGrafter"/>
</dbReference>
<evidence type="ECO:0000256" key="5">
    <source>
        <dbReference type="ARBA" id="ARBA00022771"/>
    </source>
</evidence>
<comment type="subcellular location">
    <subcellularLocation>
        <location evidence="1">Nucleus</location>
    </subcellularLocation>
</comment>
<dbReference type="SMART" id="SM00551">
    <property type="entry name" value="ZnF_TAZ"/>
    <property type="match status" value="1"/>
</dbReference>
<dbReference type="PANTHER" id="PTHR13808">
    <property type="entry name" value="CBP/P300-RELATED"/>
    <property type="match status" value="1"/>
</dbReference>
<dbReference type="Proteomes" id="UP000095282">
    <property type="component" value="Unplaced"/>
</dbReference>
<dbReference type="eggNOG" id="KOG1778">
    <property type="taxonomic scope" value="Eukaryota"/>
</dbReference>